<keyword evidence="1" id="KW-0902">Two-component regulatory system</keyword>
<evidence type="ECO:0000313" key="6">
    <source>
        <dbReference type="EMBL" id="KAK4283297.1"/>
    </source>
</evidence>
<dbReference type="EMBL" id="JAWXYG010000001">
    <property type="protein sequence ID" value="KAK4283297.1"/>
    <property type="molecule type" value="Genomic_DNA"/>
</dbReference>
<dbReference type="GO" id="GO:0000160">
    <property type="term" value="P:phosphorelay signal transduction system"/>
    <property type="evidence" value="ECO:0007669"/>
    <property type="project" value="UniProtKB-KW"/>
</dbReference>
<organism evidence="6 7">
    <name type="scientific">Acacia crassicarpa</name>
    <name type="common">northern wattle</name>
    <dbReference type="NCBI Taxonomy" id="499986"/>
    <lineage>
        <taxon>Eukaryota</taxon>
        <taxon>Viridiplantae</taxon>
        <taxon>Streptophyta</taxon>
        <taxon>Embryophyta</taxon>
        <taxon>Tracheophyta</taxon>
        <taxon>Spermatophyta</taxon>
        <taxon>Magnoliopsida</taxon>
        <taxon>eudicotyledons</taxon>
        <taxon>Gunneridae</taxon>
        <taxon>Pentapetalae</taxon>
        <taxon>rosids</taxon>
        <taxon>fabids</taxon>
        <taxon>Fabales</taxon>
        <taxon>Fabaceae</taxon>
        <taxon>Caesalpinioideae</taxon>
        <taxon>mimosoid clade</taxon>
        <taxon>Acacieae</taxon>
        <taxon>Acacia</taxon>
    </lineage>
</organism>
<evidence type="ECO:0000259" key="5">
    <source>
        <dbReference type="PROSITE" id="PS50110"/>
    </source>
</evidence>
<comment type="caution">
    <text evidence="6">The sequence shown here is derived from an EMBL/GenBank/DDBJ whole genome shotgun (WGS) entry which is preliminary data.</text>
</comment>
<dbReference type="PROSITE" id="PS50110">
    <property type="entry name" value="RESPONSE_REGULATORY"/>
    <property type="match status" value="1"/>
</dbReference>
<keyword evidence="2" id="KW-0805">Transcription regulation</keyword>
<dbReference type="GO" id="GO:0009736">
    <property type="term" value="P:cytokinin-activated signaling pathway"/>
    <property type="evidence" value="ECO:0007669"/>
    <property type="project" value="InterPro"/>
</dbReference>
<evidence type="ECO:0000313" key="7">
    <source>
        <dbReference type="Proteomes" id="UP001293593"/>
    </source>
</evidence>
<evidence type="ECO:0000256" key="2">
    <source>
        <dbReference type="ARBA" id="ARBA00023015"/>
    </source>
</evidence>
<evidence type="ECO:0000256" key="3">
    <source>
        <dbReference type="ARBA" id="ARBA00023163"/>
    </source>
</evidence>
<protein>
    <recommendedName>
        <fullName evidence="5">Response regulatory domain-containing protein</fullName>
    </recommendedName>
</protein>
<dbReference type="InterPro" id="IPR001789">
    <property type="entry name" value="Sig_transdc_resp-reg_receiver"/>
</dbReference>
<dbReference type="InterPro" id="IPR011006">
    <property type="entry name" value="CheY-like_superfamily"/>
</dbReference>
<gene>
    <name evidence="6" type="ORF">QN277_000262</name>
</gene>
<accession>A0AAE1N5X3</accession>
<keyword evidence="4" id="KW-0597">Phosphoprotein</keyword>
<dbReference type="InterPro" id="IPR045279">
    <property type="entry name" value="ARR-like"/>
</dbReference>
<dbReference type="Pfam" id="PF00072">
    <property type="entry name" value="Response_reg"/>
    <property type="match status" value="1"/>
</dbReference>
<name>A0AAE1N5X3_9FABA</name>
<dbReference type="AlphaFoldDB" id="A0AAE1N5X3"/>
<feature type="domain" description="Response regulatory" evidence="5">
    <location>
        <begin position="38"/>
        <end position="137"/>
    </location>
</feature>
<keyword evidence="3" id="KW-0804">Transcription</keyword>
<reference evidence="6" key="1">
    <citation type="submission" date="2023-10" db="EMBL/GenBank/DDBJ databases">
        <title>Chromosome-level genome of the transformable northern wattle, Acacia crassicarpa.</title>
        <authorList>
            <person name="Massaro I."/>
            <person name="Sinha N.R."/>
            <person name="Poethig S."/>
            <person name="Leichty A.R."/>
        </authorList>
    </citation>
    <scope>NUCLEOTIDE SEQUENCE</scope>
    <source>
        <strain evidence="6">Acra3RX</strain>
        <tissue evidence="6">Leaf</tissue>
    </source>
</reference>
<dbReference type="Gene3D" id="3.40.50.2300">
    <property type="match status" value="1"/>
</dbReference>
<evidence type="ECO:0000256" key="4">
    <source>
        <dbReference type="PROSITE-ProRule" id="PRU00169"/>
    </source>
</evidence>
<keyword evidence="7" id="KW-1185">Reference proteome</keyword>
<dbReference type="Proteomes" id="UP001293593">
    <property type="component" value="Unassembled WGS sequence"/>
</dbReference>
<evidence type="ECO:0000256" key="1">
    <source>
        <dbReference type="ARBA" id="ARBA00023012"/>
    </source>
</evidence>
<feature type="modified residue" description="4-aspartylphosphate" evidence="4">
    <location>
        <position position="88"/>
    </location>
</feature>
<dbReference type="SUPFAM" id="SSF52172">
    <property type="entry name" value="CheY-like"/>
    <property type="match status" value="1"/>
</dbReference>
<proteinExistence type="predicted"/>
<dbReference type="PANTHER" id="PTHR43874">
    <property type="entry name" value="TWO-COMPONENT RESPONSE REGULATOR"/>
    <property type="match status" value="1"/>
</dbReference>
<sequence>MNLSNNVKGSMSTTSSSSALKSGGDCASAVDQFPAGLLVLVVDNDPTCLMVLEKMLRTCLYEAKCERAEVALSLLRENKNGFDIVISDVHMPDMDGLLVDENGRKSSLRLWRINELMHRDWCVRLDSQLYQGKKNHR</sequence>
<dbReference type="PANTHER" id="PTHR43874:SF67">
    <property type="entry name" value="TWO-COMPONENT RESPONSE REGULATOR ARR2"/>
    <property type="match status" value="1"/>
</dbReference>